<reference evidence="13 14" key="1">
    <citation type="submission" date="2019-05" db="EMBL/GenBank/DDBJ databases">
        <authorList>
            <consortium name="Science for Life Laboratories"/>
        </authorList>
    </citation>
    <scope>NUCLEOTIDE SEQUENCE [LARGE SCALE GENOMIC DNA]</scope>
    <source>
        <strain evidence="13">Soil9</strain>
    </source>
</reference>
<evidence type="ECO:0000256" key="1">
    <source>
        <dbReference type="ARBA" id="ARBA00004496"/>
    </source>
</evidence>
<comment type="subcellular location">
    <subcellularLocation>
        <location evidence="1 10">Cytoplasm</location>
    </subcellularLocation>
</comment>
<keyword evidence="5 10" id="KW-0489">Methyltransferase</keyword>
<dbReference type="InterPro" id="IPR006700">
    <property type="entry name" value="RsmE"/>
</dbReference>
<dbReference type="GO" id="GO:0070042">
    <property type="term" value="F:rRNA (uridine-N3-)-methyltransferase activity"/>
    <property type="evidence" value="ECO:0007669"/>
    <property type="project" value="TreeGrafter"/>
</dbReference>
<dbReference type="PIRSF" id="PIRSF015601">
    <property type="entry name" value="MTase_slr0722"/>
    <property type="match status" value="1"/>
</dbReference>
<dbReference type="SUPFAM" id="SSF88697">
    <property type="entry name" value="PUA domain-like"/>
    <property type="match status" value="1"/>
</dbReference>
<evidence type="ECO:0000256" key="4">
    <source>
        <dbReference type="ARBA" id="ARBA00022552"/>
    </source>
</evidence>
<dbReference type="Proteomes" id="UP000464178">
    <property type="component" value="Chromosome"/>
</dbReference>
<keyword evidence="4 10" id="KW-0698">rRNA processing</keyword>
<comment type="function">
    <text evidence="8 10">Specifically methylates the N3 position of the uracil ring of uridine 1498 (m3U1498) in 16S rRNA. Acts on the fully assembled 30S ribosomal subunit.</text>
</comment>
<evidence type="ECO:0000256" key="8">
    <source>
        <dbReference type="ARBA" id="ARBA00025699"/>
    </source>
</evidence>
<dbReference type="InterPro" id="IPR046887">
    <property type="entry name" value="RsmE_PUA-like"/>
</dbReference>
<dbReference type="Pfam" id="PF04452">
    <property type="entry name" value="Methyltrans_RNA"/>
    <property type="match status" value="1"/>
</dbReference>
<accession>A0A6P2D6L4</accession>
<dbReference type="InterPro" id="IPR046886">
    <property type="entry name" value="RsmE_MTase_dom"/>
</dbReference>
<dbReference type="InterPro" id="IPR015947">
    <property type="entry name" value="PUA-like_sf"/>
</dbReference>
<keyword evidence="3 10" id="KW-0963">Cytoplasm</keyword>
<dbReference type="InterPro" id="IPR029028">
    <property type="entry name" value="Alpha/beta_knot_MTases"/>
</dbReference>
<evidence type="ECO:0000256" key="9">
    <source>
        <dbReference type="ARBA" id="ARBA00047944"/>
    </source>
</evidence>
<dbReference type="NCBIfam" id="TIGR00046">
    <property type="entry name" value="RsmE family RNA methyltransferase"/>
    <property type="match status" value="1"/>
</dbReference>
<feature type="domain" description="Ribosomal RNA small subunit methyltransferase E PUA-like" evidence="12">
    <location>
        <begin position="18"/>
        <end position="64"/>
    </location>
</feature>
<dbReference type="RefSeq" id="WP_162670827.1">
    <property type="nucleotide sequence ID" value="NZ_LR593886.1"/>
</dbReference>
<evidence type="ECO:0000256" key="3">
    <source>
        <dbReference type="ARBA" id="ARBA00022490"/>
    </source>
</evidence>
<dbReference type="SUPFAM" id="SSF75217">
    <property type="entry name" value="alpha/beta knot"/>
    <property type="match status" value="1"/>
</dbReference>
<evidence type="ECO:0000313" key="14">
    <source>
        <dbReference type="Proteomes" id="UP000464178"/>
    </source>
</evidence>
<dbReference type="EMBL" id="LR593886">
    <property type="protein sequence ID" value="VTR96567.1"/>
    <property type="molecule type" value="Genomic_DNA"/>
</dbReference>
<dbReference type="GO" id="GO:0070475">
    <property type="term" value="P:rRNA base methylation"/>
    <property type="evidence" value="ECO:0007669"/>
    <property type="project" value="TreeGrafter"/>
</dbReference>
<keyword evidence="14" id="KW-1185">Reference proteome</keyword>
<proteinExistence type="inferred from homology"/>
<name>A0A6P2D6L4_9BACT</name>
<evidence type="ECO:0000259" key="12">
    <source>
        <dbReference type="Pfam" id="PF20260"/>
    </source>
</evidence>
<evidence type="ECO:0000256" key="10">
    <source>
        <dbReference type="PIRNR" id="PIRNR015601"/>
    </source>
</evidence>
<dbReference type="KEGG" id="gms:SOIL9_11560"/>
<evidence type="ECO:0000256" key="7">
    <source>
        <dbReference type="ARBA" id="ARBA00022691"/>
    </source>
</evidence>
<dbReference type="EC" id="2.1.1.193" evidence="10"/>
<organism evidence="13 14">
    <name type="scientific">Gemmata massiliana</name>
    <dbReference type="NCBI Taxonomy" id="1210884"/>
    <lineage>
        <taxon>Bacteria</taxon>
        <taxon>Pseudomonadati</taxon>
        <taxon>Planctomycetota</taxon>
        <taxon>Planctomycetia</taxon>
        <taxon>Gemmatales</taxon>
        <taxon>Gemmataceae</taxon>
        <taxon>Gemmata</taxon>
    </lineage>
</organism>
<dbReference type="CDD" id="cd18084">
    <property type="entry name" value="RsmE-like"/>
    <property type="match status" value="1"/>
</dbReference>
<keyword evidence="6 10" id="KW-0808">Transferase</keyword>
<dbReference type="GO" id="GO:0005737">
    <property type="term" value="C:cytoplasm"/>
    <property type="evidence" value="ECO:0007669"/>
    <property type="project" value="UniProtKB-SubCell"/>
</dbReference>
<dbReference type="InterPro" id="IPR029026">
    <property type="entry name" value="tRNA_m1G_MTases_N"/>
</dbReference>
<evidence type="ECO:0000256" key="5">
    <source>
        <dbReference type="ARBA" id="ARBA00022603"/>
    </source>
</evidence>
<evidence type="ECO:0000256" key="6">
    <source>
        <dbReference type="ARBA" id="ARBA00022679"/>
    </source>
</evidence>
<dbReference type="AlphaFoldDB" id="A0A6P2D6L4"/>
<keyword evidence="7 10" id="KW-0949">S-adenosyl-L-methionine</keyword>
<comment type="catalytic activity">
    <reaction evidence="9 10">
        <text>uridine(1498) in 16S rRNA + S-adenosyl-L-methionine = N(3)-methyluridine(1498) in 16S rRNA + S-adenosyl-L-homocysteine + H(+)</text>
        <dbReference type="Rhea" id="RHEA:42920"/>
        <dbReference type="Rhea" id="RHEA-COMP:10283"/>
        <dbReference type="Rhea" id="RHEA-COMP:10284"/>
        <dbReference type="ChEBI" id="CHEBI:15378"/>
        <dbReference type="ChEBI" id="CHEBI:57856"/>
        <dbReference type="ChEBI" id="CHEBI:59789"/>
        <dbReference type="ChEBI" id="CHEBI:65315"/>
        <dbReference type="ChEBI" id="CHEBI:74502"/>
        <dbReference type="EC" id="2.1.1.193"/>
    </reaction>
</comment>
<dbReference type="Gene3D" id="3.40.1280.10">
    <property type="match status" value="1"/>
</dbReference>
<protein>
    <recommendedName>
        <fullName evidence="10">Ribosomal RNA small subunit methyltransferase E</fullName>
        <ecNumber evidence="10">2.1.1.193</ecNumber>
    </recommendedName>
</protein>
<dbReference type="PANTHER" id="PTHR30027">
    <property type="entry name" value="RIBOSOMAL RNA SMALL SUBUNIT METHYLTRANSFERASE E"/>
    <property type="match status" value="1"/>
</dbReference>
<evidence type="ECO:0000313" key="13">
    <source>
        <dbReference type="EMBL" id="VTR96567.1"/>
    </source>
</evidence>
<dbReference type="PANTHER" id="PTHR30027:SF3">
    <property type="entry name" value="16S RRNA (URACIL(1498)-N(3))-METHYLTRANSFERASE"/>
    <property type="match status" value="1"/>
</dbReference>
<comment type="similarity">
    <text evidence="2 10">Belongs to the RNA methyltransferase RsmE family.</text>
</comment>
<evidence type="ECO:0000256" key="2">
    <source>
        <dbReference type="ARBA" id="ARBA00005528"/>
    </source>
</evidence>
<dbReference type="Pfam" id="PF20260">
    <property type="entry name" value="PUA_4"/>
    <property type="match status" value="1"/>
</dbReference>
<gene>
    <name evidence="13" type="ORF">SOIL9_11560</name>
</gene>
<sequence>MADRFFTPDPLGPGEYVLTGPEAHHLSAVRRFAEGDEVVLFNGDGHEYPAQVLSVGKKTVVLSVLAPVVADRELGFPLVVASALPKSDRADFLVEKLTELGATRFVPLLTTRAVVQPKASVVEKFERAVIEASKQCGRNRLMLVDPPQKWDDFVARTDLPGPRVVLHTGPGLAHVGSRGGAIAVGPEGGFTPAEVDRARENGWLVLSLGTRILRVETAAIAATALLGERPV</sequence>
<evidence type="ECO:0000259" key="11">
    <source>
        <dbReference type="Pfam" id="PF04452"/>
    </source>
</evidence>
<feature type="domain" description="Ribosomal RNA small subunit methyltransferase E methyltransferase" evidence="11">
    <location>
        <begin position="76"/>
        <end position="226"/>
    </location>
</feature>